<name>H1CYI1_9FIRM</name>
<keyword evidence="3" id="KW-1185">Reference proteome</keyword>
<reference evidence="2 3" key="1">
    <citation type="submission" date="2011-11" db="EMBL/GenBank/DDBJ databases">
        <title>The Genome Sequence of Dialister succinatiphilus YIT 11850.</title>
        <authorList>
            <consortium name="The Broad Institute Genome Sequencing Platform"/>
            <person name="Earl A."/>
            <person name="Ward D."/>
            <person name="Feldgarden M."/>
            <person name="Gevers D."/>
            <person name="Morotomi M."/>
            <person name="Young S.K."/>
            <person name="Zeng Q."/>
            <person name="Gargeya S."/>
            <person name="Fitzgerald M."/>
            <person name="Haas B."/>
            <person name="Abouelleil A."/>
            <person name="Alvarado L."/>
            <person name="Arachchi H.M."/>
            <person name="Berlin A."/>
            <person name="Brown A."/>
            <person name="Chapman S.B."/>
            <person name="Dunbar C."/>
            <person name="Gearin G."/>
            <person name="Goldberg J."/>
            <person name="Griggs A."/>
            <person name="Gujja S."/>
            <person name="Heiman D."/>
            <person name="Howarth C."/>
            <person name="Lui A."/>
            <person name="MacDonald P.J.P."/>
            <person name="Montmayeur A."/>
            <person name="Murphy C."/>
            <person name="Neiman D."/>
            <person name="Pearson M."/>
            <person name="Priest M."/>
            <person name="Roberts A."/>
            <person name="Saif S."/>
            <person name="Shea T."/>
            <person name="Sisk P."/>
            <person name="Stolte C."/>
            <person name="Sykes S."/>
            <person name="Wortman J."/>
            <person name="Nusbaum C."/>
            <person name="Birren B."/>
        </authorList>
    </citation>
    <scope>NUCLEOTIDE SEQUENCE [LARGE SCALE GENOMIC DNA]</scope>
    <source>
        <strain evidence="2 3">YIT 11850</strain>
    </source>
</reference>
<dbReference type="AlphaFoldDB" id="H1CYI1"/>
<dbReference type="HOGENOM" id="CLU_629798_0_0_9"/>
<dbReference type="RefSeq" id="WP_008858925.1">
    <property type="nucleotide sequence ID" value="NZ_JH591187.1"/>
</dbReference>
<evidence type="ECO:0000256" key="1">
    <source>
        <dbReference type="SAM" id="SignalP"/>
    </source>
</evidence>
<feature type="chain" id="PRO_5003549113" description="Tat pathway signal sequence" evidence="1">
    <location>
        <begin position="31"/>
        <end position="432"/>
    </location>
</feature>
<sequence>MFSSLLKKQMMRAGFLLLVSSFLIPSPAQAAPIETVKVSLDAAGGDLPPAVEKRVVSSISSIGNRVFVGKEENLFALNSSAYDKVLADIINRVVIGYVVSDLSVNYGRDTSIHVTLQPVGQIIRHVDTEIDYGGLSPEAARYVAEDTADVPSLMENLLIGLPVDSVGWAESVSQSAGRDLLSQILPEFQANFEVESGENTKVKIYLIPQGKIVRSSRLTFEKTTVPRLLMLRAAEETESALSSLRGLPVEFVTRHSSRIASDMNEILQKDSFIRKYGIATDTTLVSGETAELQVNALTDHWVIRTEVWLDAGREGDKNTAVEGMLGHYIGKHDTLFGEARFYPGPMDWNVYGGFTHQFGSFMDLGYKYDFVDSASHIFGTVPIGNKFALRYDRDFRERNNEFGFSYKIHNYITLEYVYNDEDGKWLRLIANL</sequence>
<accession>H1CYI1</accession>
<dbReference type="OrthoDB" id="1633201at2"/>
<organism evidence="2 3">
    <name type="scientific">Dialister succinatiphilus YIT 11850</name>
    <dbReference type="NCBI Taxonomy" id="742743"/>
    <lineage>
        <taxon>Bacteria</taxon>
        <taxon>Bacillati</taxon>
        <taxon>Bacillota</taxon>
        <taxon>Negativicutes</taxon>
        <taxon>Veillonellales</taxon>
        <taxon>Veillonellaceae</taxon>
        <taxon>Dialister</taxon>
    </lineage>
</organism>
<dbReference type="EMBL" id="ADLT01000014">
    <property type="protein sequence ID" value="EHO63662.1"/>
    <property type="molecule type" value="Genomic_DNA"/>
</dbReference>
<protein>
    <recommendedName>
        <fullName evidence="4">Tat pathway signal sequence</fullName>
    </recommendedName>
</protein>
<dbReference type="eggNOG" id="ENOG502Z7NP">
    <property type="taxonomic scope" value="Bacteria"/>
</dbReference>
<feature type="signal peptide" evidence="1">
    <location>
        <begin position="1"/>
        <end position="30"/>
    </location>
</feature>
<keyword evidence="1" id="KW-0732">Signal</keyword>
<dbReference type="PATRIC" id="fig|742743.3.peg.431"/>
<evidence type="ECO:0000313" key="3">
    <source>
        <dbReference type="Proteomes" id="UP000003277"/>
    </source>
</evidence>
<proteinExistence type="predicted"/>
<dbReference type="Proteomes" id="UP000003277">
    <property type="component" value="Unassembled WGS sequence"/>
</dbReference>
<gene>
    <name evidence="2" type="ORF">HMPREF9453_00419</name>
</gene>
<evidence type="ECO:0000313" key="2">
    <source>
        <dbReference type="EMBL" id="EHO63662.1"/>
    </source>
</evidence>
<comment type="caution">
    <text evidence="2">The sequence shown here is derived from an EMBL/GenBank/DDBJ whole genome shotgun (WGS) entry which is preliminary data.</text>
</comment>
<dbReference type="STRING" id="742743.HMPREF9453_00419"/>
<evidence type="ECO:0008006" key="4">
    <source>
        <dbReference type="Google" id="ProtNLM"/>
    </source>
</evidence>